<dbReference type="PANTHER" id="PTHR34807:SF3">
    <property type="entry name" value="OS08G0270800 PROTEIN"/>
    <property type="match status" value="1"/>
</dbReference>
<keyword evidence="3" id="KW-1185">Reference proteome</keyword>
<comment type="caution">
    <text evidence="2">The sequence shown here is derived from an EMBL/GenBank/DDBJ whole genome shotgun (WGS) entry which is preliminary data.</text>
</comment>
<gene>
    <name evidence="2" type="ORF">J5N97_003251</name>
</gene>
<dbReference type="AlphaFoldDB" id="A0A9D5D6C4"/>
<proteinExistence type="predicted"/>
<feature type="coiled-coil region" evidence="1">
    <location>
        <begin position="27"/>
        <end position="71"/>
    </location>
</feature>
<name>A0A9D5D6C4_9LILI</name>
<dbReference type="PANTHER" id="PTHR34807">
    <property type="entry name" value="OS08G0270800 PROTEIN"/>
    <property type="match status" value="1"/>
</dbReference>
<accession>A0A9D5D6C4</accession>
<evidence type="ECO:0000313" key="3">
    <source>
        <dbReference type="Proteomes" id="UP001085076"/>
    </source>
</evidence>
<dbReference type="Proteomes" id="UP001085076">
    <property type="component" value="Miscellaneous, Linkage group lg01"/>
</dbReference>
<dbReference type="EMBL" id="JAGGNH010000001">
    <property type="protein sequence ID" value="KAJ0984895.1"/>
    <property type="molecule type" value="Genomic_DNA"/>
</dbReference>
<keyword evidence="1" id="KW-0175">Coiled coil</keyword>
<reference evidence="2" key="1">
    <citation type="submission" date="2021-03" db="EMBL/GenBank/DDBJ databases">
        <authorList>
            <person name="Li Z."/>
            <person name="Yang C."/>
        </authorList>
    </citation>
    <scope>NUCLEOTIDE SEQUENCE</scope>
    <source>
        <strain evidence="2">Dzin_1.0</strain>
        <tissue evidence="2">Leaf</tissue>
    </source>
</reference>
<sequence>MRKMKRVAMGASPPTSSYPVGEEAKVRIKYQNLLQDYKDLLKETKAKNRRLQKAKEKKLRLSTEVKFLRKKYKSFMKNPSRESSYRLKKQQAHKASIPSSKMNPSQNRVIQADFSPKDKNCRIRESGIVSTSAVLDLNQAFYPNVEDMEEFQVEQEHVKMEKPKRSSMEGEVVANDLKLSICREVGTSSNHMGKRKISWQDQVALRV</sequence>
<organism evidence="2 3">
    <name type="scientific">Dioscorea zingiberensis</name>
    <dbReference type="NCBI Taxonomy" id="325984"/>
    <lineage>
        <taxon>Eukaryota</taxon>
        <taxon>Viridiplantae</taxon>
        <taxon>Streptophyta</taxon>
        <taxon>Embryophyta</taxon>
        <taxon>Tracheophyta</taxon>
        <taxon>Spermatophyta</taxon>
        <taxon>Magnoliopsida</taxon>
        <taxon>Liliopsida</taxon>
        <taxon>Dioscoreales</taxon>
        <taxon>Dioscoreaceae</taxon>
        <taxon>Dioscorea</taxon>
    </lineage>
</organism>
<evidence type="ECO:0000256" key="1">
    <source>
        <dbReference type="SAM" id="Coils"/>
    </source>
</evidence>
<protein>
    <submittedName>
        <fullName evidence="2">Uncharacterized protein</fullName>
    </submittedName>
</protein>
<dbReference type="OrthoDB" id="993453at2759"/>
<evidence type="ECO:0000313" key="2">
    <source>
        <dbReference type="EMBL" id="KAJ0984895.1"/>
    </source>
</evidence>
<reference evidence="2" key="2">
    <citation type="journal article" date="2022" name="Hortic Res">
        <title>The genome of Dioscorea zingiberensis sheds light on the biosynthesis, origin and evolution of the medicinally important diosgenin saponins.</title>
        <authorList>
            <person name="Li Y."/>
            <person name="Tan C."/>
            <person name="Li Z."/>
            <person name="Guo J."/>
            <person name="Li S."/>
            <person name="Chen X."/>
            <person name="Wang C."/>
            <person name="Dai X."/>
            <person name="Yang H."/>
            <person name="Song W."/>
            <person name="Hou L."/>
            <person name="Xu J."/>
            <person name="Tong Z."/>
            <person name="Xu A."/>
            <person name="Yuan X."/>
            <person name="Wang W."/>
            <person name="Yang Q."/>
            <person name="Chen L."/>
            <person name="Sun Z."/>
            <person name="Wang K."/>
            <person name="Pan B."/>
            <person name="Chen J."/>
            <person name="Bao Y."/>
            <person name="Liu F."/>
            <person name="Qi X."/>
            <person name="Gang D.R."/>
            <person name="Wen J."/>
            <person name="Li J."/>
        </authorList>
    </citation>
    <scope>NUCLEOTIDE SEQUENCE</scope>
    <source>
        <strain evidence="2">Dzin_1.0</strain>
    </source>
</reference>